<keyword evidence="2" id="KW-1133">Transmembrane helix</keyword>
<feature type="transmembrane region" description="Helical" evidence="2">
    <location>
        <begin position="109"/>
        <end position="133"/>
    </location>
</feature>
<keyword evidence="2" id="KW-0472">Membrane</keyword>
<feature type="transmembrane region" description="Helical" evidence="2">
    <location>
        <begin position="45"/>
        <end position="65"/>
    </location>
</feature>
<gene>
    <name evidence="3" type="ORF">BGW36DRAFT_367621</name>
</gene>
<accession>A0AAD4Q6B1</accession>
<keyword evidence="2" id="KW-0812">Transmembrane</keyword>
<dbReference type="GeneID" id="70245175"/>
<evidence type="ECO:0000313" key="4">
    <source>
        <dbReference type="Proteomes" id="UP001201262"/>
    </source>
</evidence>
<dbReference type="RefSeq" id="XP_046078084.1">
    <property type="nucleotide sequence ID" value="XM_046214888.1"/>
</dbReference>
<evidence type="ECO:0000256" key="2">
    <source>
        <dbReference type="SAM" id="Phobius"/>
    </source>
</evidence>
<organism evidence="3 4">
    <name type="scientific">Talaromyces proteolyticus</name>
    <dbReference type="NCBI Taxonomy" id="1131652"/>
    <lineage>
        <taxon>Eukaryota</taxon>
        <taxon>Fungi</taxon>
        <taxon>Dikarya</taxon>
        <taxon>Ascomycota</taxon>
        <taxon>Pezizomycotina</taxon>
        <taxon>Eurotiomycetes</taxon>
        <taxon>Eurotiomycetidae</taxon>
        <taxon>Eurotiales</taxon>
        <taxon>Trichocomaceae</taxon>
        <taxon>Talaromyces</taxon>
        <taxon>Talaromyces sect. Bacilispori</taxon>
    </lineage>
</organism>
<comment type="caution">
    <text evidence="3">The sequence shown here is derived from an EMBL/GenBank/DDBJ whole genome shotgun (WGS) entry which is preliminary data.</text>
</comment>
<dbReference type="Proteomes" id="UP001201262">
    <property type="component" value="Unassembled WGS sequence"/>
</dbReference>
<proteinExistence type="predicted"/>
<feature type="transmembrane region" description="Helical" evidence="2">
    <location>
        <begin position="153"/>
        <end position="176"/>
    </location>
</feature>
<feature type="compositionally biased region" description="Polar residues" evidence="1">
    <location>
        <begin position="335"/>
        <end position="344"/>
    </location>
</feature>
<protein>
    <submittedName>
        <fullName evidence="3">Uncharacterized protein</fullName>
    </submittedName>
</protein>
<evidence type="ECO:0000313" key="3">
    <source>
        <dbReference type="EMBL" id="KAH8705463.1"/>
    </source>
</evidence>
<evidence type="ECO:0000256" key="1">
    <source>
        <dbReference type="SAM" id="MobiDB-lite"/>
    </source>
</evidence>
<keyword evidence="4" id="KW-1185">Reference proteome</keyword>
<reference evidence="3" key="1">
    <citation type="submission" date="2021-12" db="EMBL/GenBank/DDBJ databases">
        <title>Convergent genome expansion in fungi linked to evolution of root-endophyte symbiosis.</title>
        <authorList>
            <consortium name="DOE Joint Genome Institute"/>
            <person name="Ke Y.-H."/>
            <person name="Bonito G."/>
            <person name="Liao H.-L."/>
            <person name="Looney B."/>
            <person name="Rojas-Flechas A."/>
            <person name="Nash J."/>
            <person name="Hameed K."/>
            <person name="Schadt C."/>
            <person name="Martin F."/>
            <person name="Crous P.W."/>
            <person name="Miettinen O."/>
            <person name="Magnuson J.K."/>
            <person name="Labbe J."/>
            <person name="Jacobson D."/>
            <person name="Doktycz M.J."/>
            <person name="Veneault-Fourrey C."/>
            <person name="Kuo A."/>
            <person name="Mondo S."/>
            <person name="Calhoun S."/>
            <person name="Riley R."/>
            <person name="Ohm R."/>
            <person name="LaButti K."/>
            <person name="Andreopoulos B."/>
            <person name="Pangilinan J."/>
            <person name="Nolan M."/>
            <person name="Tritt A."/>
            <person name="Clum A."/>
            <person name="Lipzen A."/>
            <person name="Daum C."/>
            <person name="Barry K."/>
            <person name="Grigoriev I.V."/>
            <person name="Vilgalys R."/>
        </authorList>
    </citation>
    <scope>NUCLEOTIDE SEQUENCE</scope>
    <source>
        <strain evidence="3">PMI_201</strain>
    </source>
</reference>
<dbReference type="EMBL" id="JAJTJA010000001">
    <property type="protein sequence ID" value="KAH8705463.1"/>
    <property type="molecule type" value="Genomic_DNA"/>
</dbReference>
<feature type="transmembrane region" description="Helical" evidence="2">
    <location>
        <begin position="15"/>
        <end position="38"/>
    </location>
</feature>
<dbReference type="AlphaFoldDB" id="A0AAD4Q6B1"/>
<feature type="region of interest" description="Disordered" evidence="1">
    <location>
        <begin position="329"/>
        <end position="360"/>
    </location>
</feature>
<feature type="transmembrane region" description="Helical" evidence="2">
    <location>
        <begin position="77"/>
        <end position="97"/>
    </location>
</feature>
<name>A0AAD4Q6B1_9EURO</name>
<sequence>MESASISTMPAYFELSWSILSSIGLFSVALSALVIAATSLTPLSIVPPILSAACAVANGLCYYAFYTNYNPDGRAVAAAFADFFWLIQEAGLSFYSYQILLRTLQGRRLVVFQAIFWTMIAVITCIRVAIIVSRVHVVLHGSNSLQYRIDYLHMGYFICIAVVESCSSAFLIQLLLRAYTLASSVDQPMHEGGARRGIFRHLLKTTEMRMATLAIVGITRAVTYSFQTTSQSATTVVSQLDRFVYSLECLFPFVMLVDILASKAYHQRGSSARSHLRSRNPSFHSRRCRCSYRRLDSTCRCQEMPEVARRPLSQNIDVEDSIHGFDSSWFPTPPLKQSDSTSFGKSHHDEWPSRSKQLTY</sequence>